<dbReference type="SUPFAM" id="SSF55811">
    <property type="entry name" value="Nudix"/>
    <property type="match status" value="1"/>
</dbReference>
<accession>A0A5N5ZUI6</accession>
<dbReference type="RefSeq" id="WP_139674500.1">
    <property type="nucleotide sequence ID" value="NZ_VDLY02000024.1"/>
</dbReference>
<dbReference type="EMBL" id="VDLY02000024">
    <property type="protein sequence ID" value="KAB8159513.1"/>
    <property type="molecule type" value="Genomic_DNA"/>
</dbReference>
<dbReference type="OrthoDB" id="9786141at2"/>
<comment type="caution">
    <text evidence="2">The sequence shown here is derived from an EMBL/GenBank/DDBJ whole genome shotgun (WGS) entry which is preliminary data.</text>
</comment>
<reference evidence="2" key="1">
    <citation type="submission" date="2019-10" db="EMBL/GenBank/DDBJ databases">
        <title>Nonomuraea sp. nov., isolated from Phyllanthus amarus.</title>
        <authorList>
            <person name="Klykleung N."/>
            <person name="Tanasupawat S."/>
        </authorList>
    </citation>
    <scope>NUCLEOTIDE SEQUENCE [LARGE SCALE GENOMIC DNA]</scope>
    <source>
        <strain evidence="2">3MP-10</strain>
    </source>
</reference>
<evidence type="ECO:0000313" key="2">
    <source>
        <dbReference type="EMBL" id="KAB8159513.1"/>
    </source>
</evidence>
<organism evidence="2 3">
    <name type="scientific">Streptomyces mimosae</name>
    <dbReference type="NCBI Taxonomy" id="2586635"/>
    <lineage>
        <taxon>Bacteria</taxon>
        <taxon>Bacillati</taxon>
        <taxon>Actinomycetota</taxon>
        <taxon>Actinomycetes</taxon>
        <taxon>Kitasatosporales</taxon>
        <taxon>Streptomycetaceae</taxon>
        <taxon>Streptomyces</taxon>
    </lineage>
</organism>
<dbReference type="InterPro" id="IPR015797">
    <property type="entry name" value="NUDIX_hydrolase-like_dom_sf"/>
</dbReference>
<dbReference type="Gene3D" id="3.90.79.10">
    <property type="entry name" value="Nucleoside Triphosphate Pyrophosphohydrolase"/>
    <property type="match status" value="1"/>
</dbReference>
<protein>
    <recommendedName>
        <fullName evidence="4">Nudix hydrolase domain-containing protein</fullName>
    </recommendedName>
</protein>
<name>A0A5N5ZUI6_9ACTN</name>
<evidence type="ECO:0000313" key="3">
    <source>
        <dbReference type="Proteomes" id="UP000314251"/>
    </source>
</evidence>
<evidence type="ECO:0000256" key="1">
    <source>
        <dbReference type="SAM" id="MobiDB-lite"/>
    </source>
</evidence>
<dbReference type="CDD" id="cd02883">
    <property type="entry name" value="NUDIX_Hydrolase"/>
    <property type="match status" value="1"/>
</dbReference>
<evidence type="ECO:0008006" key="4">
    <source>
        <dbReference type="Google" id="ProtNLM"/>
    </source>
</evidence>
<proteinExistence type="predicted"/>
<dbReference type="AlphaFoldDB" id="A0A5N5ZUI6"/>
<keyword evidence="3" id="KW-1185">Reference proteome</keyword>
<dbReference type="Proteomes" id="UP000314251">
    <property type="component" value="Unassembled WGS sequence"/>
</dbReference>
<gene>
    <name evidence="2" type="ORF">FH607_027890</name>
</gene>
<feature type="region of interest" description="Disordered" evidence="1">
    <location>
        <begin position="97"/>
        <end position="127"/>
    </location>
</feature>
<sequence length="146" mass="15626">MRTTIVRSTVPFTFHVLATTQSNHVLMVRGKREGMDDGWVLPHGTVPQGRCVILAAREVLMKQTGCDRSLAEVLAMTPTTDEDGTLDGFSYVLDGGVLKPPSADQPAEPARRRGPPNRAPTGGLRRVLADQRLGGSGACAGFRPGF</sequence>